<sequence length="123" mass="13202">MIIENSSDLIRAWKLLTLVDGTPVAEAELVNGNALVISPQSIALFRRPGDCVDPLAGGMIRNEALAQGLALHSPFIEEHRAGFVGLTGGLALLIGLNDVRMYPNRNDALRNQNVICELSLAVD</sequence>
<protein>
    <submittedName>
        <fullName evidence="1">Uncharacterized protein</fullName>
    </submittedName>
</protein>
<gene>
    <name evidence="1" type="ORF">SAMN05421686_10580</name>
</gene>
<evidence type="ECO:0000313" key="1">
    <source>
        <dbReference type="EMBL" id="SIS83456.1"/>
    </source>
</evidence>
<reference evidence="2" key="1">
    <citation type="submission" date="2017-01" db="EMBL/GenBank/DDBJ databases">
        <authorList>
            <person name="Varghese N."/>
            <person name="Submissions S."/>
        </authorList>
    </citation>
    <scope>NUCLEOTIDE SEQUENCE [LARGE SCALE GENOMIC DNA]</scope>
    <source>
        <strain evidence="2">DSM 24913</strain>
    </source>
</reference>
<name>A0A1N7MBF1_9GAMM</name>
<organism evidence="1 2">
    <name type="scientific">Thalassolituus maritimus</name>
    <dbReference type="NCBI Taxonomy" id="484498"/>
    <lineage>
        <taxon>Bacteria</taxon>
        <taxon>Pseudomonadati</taxon>
        <taxon>Pseudomonadota</taxon>
        <taxon>Gammaproteobacteria</taxon>
        <taxon>Oceanospirillales</taxon>
        <taxon>Oceanospirillaceae</taxon>
        <taxon>Thalassolituus</taxon>
    </lineage>
</organism>
<dbReference type="AlphaFoldDB" id="A0A1N7MBF1"/>
<evidence type="ECO:0000313" key="2">
    <source>
        <dbReference type="Proteomes" id="UP000185639"/>
    </source>
</evidence>
<dbReference type="STRING" id="484498.SAMN05421686_10580"/>
<accession>A0A1N7MBF1</accession>
<proteinExistence type="predicted"/>
<keyword evidence="2" id="KW-1185">Reference proteome</keyword>
<dbReference type="Proteomes" id="UP000185639">
    <property type="component" value="Unassembled WGS sequence"/>
</dbReference>
<dbReference type="EMBL" id="FTOH01000005">
    <property type="protein sequence ID" value="SIS83456.1"/>
    <property type="molecule type" value="Genomic_DNA"/>
</dbReference>